<keyword evidence="5" id="KW-0949">S-adenosyl-L-methionine</keyword>
<evidence type="ECO:0000259" key="11">
    <source>
        <dbReference type="PROSITE" id="PS51562"/>
    </source>
</evidence>
<evidence type="ECO:0000256" key="7">
    <source>
        <dbReference type="ARBA" id="ARBA00022801"/>
    </source>
</evidence>
<dbReference type="GO" id="GO:0005634">
    <property type="term" value="C:nucleus"/>
    <property type="evidence" value="ECO:0007669"/>
    <property type="project" value="TreeGrafter"/>
</dbReference>
<comment type="catalytic activity">
    <reaction evidence="10">
        <text>a 5'-end triphospho-ribonucleoside in mRNA + H2O = a 5'-end diphospho-ribonucleoside in mRNA + phosphate + H(+)</text>
        <dbReference type="Rhea" id="RHEA:67004"/>
        <dbReference type="Rhea" id="RHEA-COMP:17164"/>
        <dbReference type="Rhea" id="RHEA-COMP:17165"/>
        <dbReference type="ChEBI" id="CHEBI:15377"/>
        <dbReference type="ChEBI" id="CHEBI:15378"/>
        <dbReference type="ChEBI" id="CHEBI:43474"/>
        <dbReference type="ChEBI" id="CHEBI:167616"/>
        <dbReference type="ChEBI" id="CHEBI:167618"/>
        <dbReference type="EC" id="3.6.1.74"/>
    </reaction>
    <physiologicalReaction direction="left-to-right" evidence="10">
        <dbReference type="Rhea" id="RHEA:67005"/>
    </physiologicalReaction>
</comment>
<dbReference type="PANTHER" id="PTHR12189">
    <property type="entry name" value="MRNA GUANINE-7- METHYLTRANSFERASE"/>
    <property type="match status" value="1"/>
</dbReference>
<keyword evidence="3" id="KW-0507">mRNA processing</keyword>
<dbReference type="SUPFAM" id="SSF56091">
    <property type="entry name" value="DNA ligase/mRNA capping enzyme, catalytic domain"/>
    <property type="match status" value="1"/>
</dbReference>
<keyword evidence="4" id="KW-0808">Transferase</keyword>
<dbReference type="InterPro" id="IPR033469">
    <property type="entry name" value="CYTH-like_dom_sf"/>
</dbReference>
<dbReference type="InterPro" id="IPR039753">
    <property type="entry name" value="RG7MT1"/>
</dbReference>
<feature type="domain" description="MRNA cap 0 methyltransferase" evidence="11">
    <location>
        <begin position="630"/>
        <end position="905"/>
    </location>
</feature>
<evidence type="ECO:0000256" key="5">
    <source>
        <dbReference type="ARBA" id="ARBA00022691"/>
    </source>
</evidence>
<keyword evidence="7" id="KW-0378">Hydrolase</keyword>
<dbReference type="InterPro" id="IPR029063">
    <property type="entry name" value="SAM-dependent_MTases_sf"/>
</dbReference>
<organism evidence="12">
    <name type="scientific">viral metagenome</name>
    <dbReference type="NCBI Taxonomy" id="1070528"/>
    <lineage>
        <taxon>unclassified sequences</taxon>
        <taxon>metagenomes</taxon>
        <taxon>organismal metagenomes</taxon>
    </lineage>
</organism>
<evidence type="ECO:0000256" key="9">
    <source>
        <dbReference type="ARBA" id="ARBA00023134"/>
    </source>
</evidence>
<dbReference type="Pfam" id="PF01331">
    <property type="entry name" value="mRNA_cap_enzyme"/>
    <property type="match status" value="1"/>
</dbReference>
<keyword evidence="9" id="KW-0342">GTP-binding</keyword>
<evidence type="ECO:0000313" key="12">
    <source>
        <dbReference type="EMBL" id="QHU01742.1"/>
    </source>
</evidence>
<dbReference type="InterPro" id="IPR037009">
    <property type="entry name" value="mRNA_triPase_Cet1_sf"/>
</dbReference>
<reference evidence="12" key="1">
    <citation type="journal article" date="2020" name="Nature">
        <title>Giant virus diversity and host interactions through global metagenomics.</title>
        <authorList>
            <person name="Schulz F."/>
            <person name="Roux S."/>
            <person name="Paez-Espino D."/>
            <person name="Jungbluth S."/>
            <person name="Walsh D.A."/>
            <person name="Denef V.J."/>
            <person name="McMahon K.D."/>
            <person name="Konstantinidis K.T."/>
            <person name="Eloe-Fadrosh E.A."/>
            <person name="Kyrpides N.C."/>
            <person name="Woyke T."/>
        </authorList>
    </citation>
    <scope>NUCLEOTIDE SEQUENCE</scope>
    <source>
        <strain evidence="12">GVMAG-M-3300025874-2</strain>
    </source>
</reference>
<dbReference type="Gene3D" id="3.40.50.150">
    <property type="entry name" value="Vaccinia Virus protein VP39"/>
    <property type="match status" value="1"/>
</dbReference>
<dbReference type="AlphaFoldDB" id="A0A6C0J7W8"/>
<dbReference type="CDD" id="cd02440">
    <property type="entry name" value="AdoMet_MTases"/>
    <property type="match status" value="1"/>
</dbReference>
<sequence length="905" mass="105237">MDISTNINKLLLSLLEEYIKSDDTELEAIIWGANFDDKKINHHSFIDVINFLKNELELTFTNTDSLTIQTNSSSIRTTIDGIDNIKLHWLKNELTDAKYLDKKKKDKIDLINYSTRINYKDEIPVTDAKIIKLNNDRINDNNELKTYRFRNRLSFEYRDFVIDLTTVKTSKGKTFKKSNCLKMPSVYEIEIEINKEVNNVNDTLTDLLELIGSIIIILQDGTTLLSNTTIKSLKDDYKKITKSDTFILADAVSMELKNLTRGKDNISILDNYAVTYKADGERHCLFIDSKGNICLIDNNNNYKGIDIEVSGWNNTLIEGEYLSDKNIFLMYDILFSKGEDVRKRKLNISNKDKNKKTVPRVELIKQFNKVVENNITTVLVKEYKYGNEEKIFKKSKELLDVADALPYNIDGLIYIPIDSFYPVKTKRAKWMELLKWKPEKLNSIDFLVKFKKDDSGKDLVLPHFIDDGVQRIVKNYKTLILYVGTNADTFNKKNKRFRQKTKPGKFTPDKKNPEKYCEAKIFVKPNNKVYTHDFLTNEEDEIKDDTIVEFGYNIYKKDFAWNPLRVRYDKTEEYKRGVPKFGNFETIANRIWNTIQNPITENMISTGSIPKNKEIKDDTAYYAEQTKTNRKNTGQRKFHNSVKSELISSVTVAKTSKYDGTLLDLAAGRGGDFHKWKAAKFKKVIGLDNDKDGLREAEQRYKDQPKPKPNVYYSWADSTKLIFPDYGAAKDDMSKLRLEEYIPNKNSFDVVSMMFALHYMFENETTLKNFLQNVSDNLKVGGHFIGTCFDGERVFNLLKANKGYVEEKDADDNVQWSIKKDYRIRTFNLKKPQLGVKIEAYYHTFGQSQTEYLVNFTYFTKMCASYKLKLVSIKPFEEYYKSNNKLSETDKVLSFLNNGFTFVKV</sequence>
<dbReference type="InterPro" id="IPR012340">
    <property type="entry name" value="NA-bd_OB-fold"/>
</dbReference>
<dbReference type="Gene3D" id="3.30.470.30">
    <property type="entry name" value="DNA ligase/mRNA capping enzyme"/>
    <property type="match status" value="1"/>
</dbReference>
<dbReference type="PROSITE" id="PS51562">
    <property type="entry name" value="RNA_CAP0_MT"/>
    <property type="match status" value="1"/>
</dbReference>
<dbReference type="GO" id="GO:0003723">
    <property type="term" value="F:RNA binding"/>
    <property type="evidence" value="ECO:0007669"/>
    <property type="project" value="UniProtKB-KW"/>
</dbReference>
<dbReference type="GO" id="GO:0004484">
    <property type="term" value="F:mRNA guanylyltransferase activity"/>
    <property type="evidence" value="ECO:0007669"/>
    <property type="project" value="InterPro"/>
</dbReference>
<dbReference type="EMBL" id="MN740347">
    <property type="protein sequence ID" value="QHU01742.1"/>
    <property type="molecule type" value="Genomic_DNA"/>
</dbReference>
<dbReference type="Gene3D" id="2.40.50.140">
    <property type="entry name" value="Nucleic acid-binding proteins"/>
    <property type="match status" value="1"/>
</dbReference>
<protein>
    <recommendedName>
        <fullName evidence="11">mRNA cap 0 methyltransferase domain-containing protein</fullName>
    </recommendedName>
</protein>
<evidence type="ECO:0000256" key="8">
    <source>
        <dbReference type="ARBA" id="ARBA00022884"/>
    </source>
</evidence>
<proteinExistence type="predicted"/>
<evidence type="ECO:0000256" key="6">
    <source>
        <dbReference type="ARBA" id="ARBA00022741"/>
    </source>
</evidence>
<keyword evidence="6" id="KW-0547">Nucleotide-binding</keyword>
<evidence type="ECO:0000256" key="10">
    <source>
        <dbReference type="ARBA" id="ARBA00047740"/>
    </source>
</evidence>
<comment type="pathway">
    <text evidence="1">mRNA processing; mRNA capping.</text>
</comment>
<dbReference type="GO" id="GO:0005524">
    <property type="term" value="F:ATP binding"/>
    <property type="evidence" value="ECO:0007669"/>
    <property type="project" value="InterPro"/>
</dbReference>
<keyword evidence="8" id="KW-0694">RNA-binding</keyword>
<evidence type="ECO:0000256" key="4">
    <source>
        <dbReference type="ARBA" id="ARBA00022679"/>
    </source>
</evidence>
<dbReference type="InterPro" id="IPR001339">
    <property type="entry name" value="mRNA_cap_enzyme_adenylation"/>
</dbReference>
<dbReference type="GO" id="GO:0004482">
    <property type="term" value="F:mRNA 5'-cap (guanine-N7-)-methyltransferase activity"/>
    <property type="evidence" value="ECO:0007669"/>
    <property type="project" value="InterPro"/>
</dbReference>
<dbReference type="GO" id="GO:0004651">
    <property type="term" value="F:polynucleotide 5'-phosphatase activity"/>
    <property type="evidence" value="ECO:0007669"/>
    <property type="project" value="InterPro"/>
</dbReference>
<evidence type="ECO:0000256" key="2">
    <source>
        <dbReference type="ARBA" id="ARBA00022603"/>
    </source>
</evidence>
<dbReference type="UniPathway" id="UPA00922"/>
<dbReference type="Pfam" id="PF03291">
    <property type="entry name" value="mRNA_G-N7_MeTrfase"/>
    <property type="match status" value="1"/>
</dbReference>
<dbReference type="InterPro" id="IPR004971">
    <property type="entry name" value="mRNA_G-N7_MeTrfase_dom"/>
</dbReference>
<dbReference type="SUPFAM" id="SSF53335">
    <property type="entry name" value="S-adenosyl-L-methionine-dependent methyltransferases"/>
    <property type="match status" value="1"/>
</dbReference>
<dbReference type="GO" id="GO:0140818">
    <property type="term" value="F:mRNA 5'-triphosphate monophosphatase activity"/>
    <property type="evidence" value="ECO:0007669"/>
    <property type="project" value="UniProtKB-EC"/>
</dbReference>
<evidence type="ECO:0000256" key="1">
    <source>
        <dbReference type="ARBA" id="ARBA00005129"/>
    </source>
</evidence>
<accession>A0A6C0J7W8</accession>
<dbReference type="Gene3D" id="3.20.100.10">
    <property type="entry name" value="mRNA triphosphatase Cet1-like"/>
    <property type="match status" value="1"/>
</dbReference>
<dbReference type="GO" id="GO:0005525">
    <property type="term" value="F:GTP binding"/>
    <property type="evidence" value="ECO:0007669"/>
    <property type="project" value="UniProtKB-KW"/>
</dbReference>
<dbReference type="SUPFAM" id="SSF55154">
    <property type="entry name" value="CYTH-like phosphatases"/>
    <property type="match status" value="1"/>
</dbReference>
<name>A0A6C0J7W8_9ZZZZ</name>
<evidence type="ECO:0000256" key="3">
    <source>
        <dbReference type="ARBA" id="ARBA00022664"/>
    </source>
</evidence>
<keyword evidence="2" id="KW-0489">Methyltransferase</keyword>